<dbReference type="Pfam" id="PF17957">
    <property type="entry name" value="Big_7"/>
    <property type="match status" value="1"/>
</dbReference>
<dbReference type="EMBL" id="DSTX01000011">
    <property type="protein sequence ID" value="HFK20783.1"/>
    <property type="molecule type" value="Genomic_DNA"/>
</dbReference>
<gene>
    <name evidence="1" type="ORF">ENS19_05805</name>
</gene>
<sequence length="432" mass="46587">MRLNKRLSAFLAIIAFLSIFAIVRADGPVVVEINSPTNSTYTTNSIFINVTASSYSAIDKVIAQIDSSTNITLTRYLFTDFYTATPTINDGYHTIRIFANDSEGNSNSQATVSFTVDAAPPSVIINSPANTTYYYHGIKINATVTDTSPITSVIAMIDGTRNVTLTYSGGFYVNNVQTFALGTHHLRIFAFDSAGNVNSTSTVYFTVCVSLEDYPFPFINSGGALNMTIVVPSSSPHAPCGSAHTMDVMSAVSLGITLGQSSASSVYAQYVTMDDYISTYNPSTFKVSFTALTDRNLVIMGGSGVNQGAFYYNSLKKDGGYPPYSFALPVTLLNNGTDYLQVWTSNNTYKIEYNGTGAMTADYGLLQVYYDDDYGRYVLIVSGLGGGGTFAASTVISNYQSYDLYGKAAVIKYYDSNADGYLDAISIVELVT</sequence>
<proteinExistence type="predicted"/>
<dbReference type="InterPro" id="IPR013783">
    <property type="entry name" value="Ig-like_fold"/>
</dbReference>
<accession>A0A7C3EWW8</accession>
<organism evidence="1">
    <name type="scientific">Candidatus Methanomethylicus mesodigestus</name>
    <dbReference type="NCBI Taxonomy" id="1867258"/>
    <lineage>
        <taxon>Archaea</taxon>
        <taxon>Thermoproteota</taxon>
        <taxon>Methanosuratincolia</taxon>
        <taxon>Candidatus Methanomethylicales</taxon>
        <taxon>Candidatus Methanomethylicaceae</taxon>
        <taxon>Candidatus Methanomethylicus</taxon>
    </lineage>
</organism>
<comment type="caution">
    <text evidence="1">The sequence shown here is derived from an EMBL/GenBank/DDBJ whole genome shotgun (WGS) entry which is preliminary data.</text>
</comment>
<dbReference type="AlphaFoldDB" id="A0A7C3EWW8"/>
<reference evidence="1" key="1">
    <citation type="journal article" date="2020" name="mSystems">
        <title>Genome- and Community-Level Interaction Insights into Carbon Utilization and Element Cycling Functions of Hydrothermarchaeota in Hydrothermal Sediment.</title>
        <authorList>
            <person name="Zhou Z."/>
            <person name="Liu Y."/>
            <person name="Xu W."/>
            <person name="Pan J."/>
            <person name="Luo Z.H."/>
            <person name="Li M."/>
        </authorList>
    </citation>
    <scope>NUCLEOTIDE SEQUENCE [LARGE SCALE GENOMIC DNA]</scope>
    <source>
        <strain evidence="1">SpSt-468</strain>
    </source>
</reference>
<name>A0A7C3EWW8_9CREN</name>
<dbReference type="Gene3D" id="2.60.40.10">
    <property type="entry name" value="Immunoglobulins"/>
    <property type="match status" value="2"/>
</dbReference>
<protein>
    <submittedName>
        <fullName evidence="1">Uncharacterized protein</fullName>
    </submittedName>
</protein>
<evidence type="ECO:0000313" key="1">
    <source>
        <dbReference type="EMBL" id="HFK20783.1"/>
    </source>
</evidence>